<evidence type="ECO:0000256" key="6">
    <source>
        <dbReference type="ARBA" id="ARBA00022664"/>
    </source>
</evidence>
<evidence type="ECO:0000256" key="7">
    <source>
        <dbReference type="ARBA" id="ARBA00022694"/>
    </source>
</evidence>
<evidence type="ECO:0000256" key="1">
    <source>
        <dbReference type="ARBA" id="ARBA00004123"/>
    </source>
</evidence>
<evidence type="ECO:0000256" key="11">
    <source>
        <dbReference type="ARBA" id="ARBA00023242"/>
    </source>
</evidence>
<evidence type="ECO:0000256" key="8">
    <source>
        <dbReference type="ARBA" id="ARBA00022728"/>
    </source>
</evidence>
<evidence type="ECO:0000256" key="9">
    <source>
        <dbReference type="ARBA" id="ARBA00022884"/>
    </source>
</evidence>
<gene>
    <name evidence="15" type="primary">LSM6</name>
    <name evidence="15" type="ORF">MHBO_000390</name>
</gene>
<dbReference type="Gene3D" id="2.30.30.100">
    <property type="match status" value="1"/>
</dbReference>
<dbReference type="EMBL" id="JBDODL010000060">
    <property type="protein sequence ID" value="MES1918423.1"/>
    <property type="molecule type" value="Genomic_DNA"/>
</dbReference>
<organism evidence="15 16">
    <name type="scientific">Bonamia ostreae</name>
    <dbReference type="NCBI Taxonomy" id="126728"/>
    <lineage>
        <taxon>Eukaryota</taxon>
        <taxon>Sar</taxon>
        <taxon>Rhizaria</taxon>
        <taxon>Endomyxa</taxon>
        <taxon>Ascetosporea</taxon>
        <taxon>Haplosporida</taxon>
        <taxon>Bonamia</taxon>
    </lineage>
</organism>
<dbReference type="PANTHER" id="PTHR11021">
    <property type="entry name" value="SMALL NUCLEAR RIBONUCLEOPROTEIN F SNRNP-F"/>
    <property type="match status" value="1"/>
</dbReference>
<protein>
    <submittedName>
        <fullName evidence="15">U4/U6-U5 snRNP complex subunit lsm6</fullName>
    </submittedName>
</protein>
<dbReference type="Pfam" id="PF01423">
    <property type="entry name" value="LSM"/>
    <property type="match status" value="1"/>
</dbReference>
<evidence type="ECO:0000256" key="13">
    <source>
        <dbReference type="PIRNR" id="PIRNR006609"/>
    </source>
</evidence>
<evidence type="ECO:0000259" key="14">
    <source>
        <dbReference type="PROSITE" id="PS52002"/>
    </source>
</evidence>
<keyword evidence="10 13" id="KW-0508">mRNA splicing</keyword>
<dbReference type="InterPro" id="IPR016487">
    <property type="entry name" value="Lsm6/sSmF"/>
</dbReference>
<evidence type="ECO:0000313" key="16">
    <source>
        <dbReference type="Proteomes" id="UP001439008"/>
    </source>
</evidence>
<reference evidence="15 16" key="1">
    <citation type="journal article" date="2024" name="BMC Biol.">
        <title>Comparative genomics of Ascetosporea gives new insight into the evolutionary basis for animal parasitism in Rhizaria.</title>
        <authorList>
            <person name="Hiltunen Thoren M."/>
            <person name="Onut-Brannstrom I."/>
            <person name="Alfjorden A."/>
            <person name="Peckova H."/>
            <person name="Swords F."/>
            <person name="Hooper C."/>
            <person name="Holzer A.S."/>
            <person name="Bass D."/>
            <person name="Burki F."/>
        </authorList>
    </citation>
    <scope>NUCLEOTIDE SEQUENCE [LARGE SCALE GENOMIC DNA]</scope>
    <source>
        <strain evidence="15">20-A016</strain>
    </source>
</reference>
<comment type="subcellular location">
    <subcellularLocation>
        <location evidence="2">Cytoplasm</location>
    </subcellularLocation>
    <subcellularLocation>
        <location evidence="1 13">Nucleus</location>
    </subcellularLocation>
</comment>
<keyword evidence="16" id="KW-1185">Reference proteome</keyword>
<evidence type="ECO:0000256" key="5">
    <source>
        <dbReference type="ARBA" id="ARBA00022552"/>
    </source>
</evidence>
<keyword evidence="12 13" id="KW-0687">Ribonucleoprotein</keyword>
<evidence type="ECO:0000256" key="3">
    <source>
        <dbReference type="ARBA" id="ARBA00007927"/>
    </source>
</evidence>
<evidence type="ECO:0000256" key="10">
    <source>
        <dbReference type="ARBA" id="ARBA00023187"/>
    </source>
</evidence>
<keyword evidence="6 13" id="KW-0507">mRNA processing</keyword>
<dbReference type="PIRSF" id="PIRSF006609">
    <property type="entry name" value="snRNP_SmF"/>
    <property type="match status" value="1"/>
</dbReference>
<dbReference type="Proteomes" id="UP001439008">
    <property type="component" value="Unassembled WGS sequence"/>
</dbReference>
<dbReference type="CDD" id="cd01726">
    <property type="entry name" value="LSm6"/>
    <property type="match status" value="1"/>
</dbReference>
<keyword evidence="11 13" id="KW-0539">Nucleus</keyword>
<dbReference type="SMART" id="SM00651">
    <property type="entry name" value="Sm"/>
    <property type="match status" value="1"/>
</dbReference>
<evidence type="ECO:0000256" key="12">
    <source>
        <dbReference type="ARBA" id="ARBA00023274"/>
    </source>
</evidence>
<accession>A0ABV2AFH2</accession>
<keyword evidence="5" id="KW-0698">rRNA processing</keyword>
<dbReference type="InterPro" id="IPR047575">
    <property type="entry name" value="Sm"/>
</dbReference>
<keyword evidence="9 13" id="KW-0694">RNA-binding</keyword>
<comment type="similarity">
    <text evidence="3 13">Belongs to the snRNP Sm proteins family. SmF/LSm6 subfamily.</text>
</comment>
<keyword evidence="8 13" id="KW-0747">Spliceosome</keyword>
<dbReference type="SUPFAM" id="SSF50182">
    <property type="entry name" value="Sm-like ribonucleoproteins"/>
    <property type="match status" value="1"/>
</dbReference>
<name>A0ABV2AFH2_9EUKA</name>
<evidence type="ECO:0000313" key="15">
    <source>
        <dbReference type="EMBL" id="MES1918423.1"/>
    </source>
</evidence>
<sequence length="79" mass="8906">MSAIKTTPVEFLKKVMGNQVVVKLSSGNEYRGILTTLDGYMNLTLEQTCEYESNRLKSKFGDAFVRGNNVMYISTCENK</sequence>
<dbReference type="InterPro" id="IPR001163">
    <property type="entry name" value="Sm_dom_euk/arc"/>
</dbReference>
<evidence type="ECO:0000256" key="4">
    <source>
        <dbReference type="ARBA" id="ARBA00022490"/>
    </source>
</evidence>
<dbReference type="PANTHER" id="PTHR11021:SF1">
    <property type="entry name" value="U6 SNRNA-ASSOCIATED SM-LIKE PROTEIN LSM6"/>
    <property type="match status" value="1"/>
</dbReference>
<comment type="caution">
    <text evidence="15">The sequence shown here is derived from an EMBL/GenBank/DDBJ whole genome shotgun (WGS) entry which is preliminary data.</text>
</comment>
<feature type="domain" description="Sm" evidence="14">
    <location>
        <begin position="7"/>
        <end position="79"/>
    </location>
</feature>
<keyword evidence="7" id="KW-0819">tRNA processing</keyword>
<dbReference type="PROSITE" id="PS52002">
    <property type="entry name" value="SM"/>
    <property type="match status" value="1"/>
</dbReference>
<proteinExistence type="inferred from homology"/>
<dbReference type="InterPro" id="IPR010920">
    <property type="entry name" value="LSM_dom_sf"/>
</dbReference>
<keyword evidence="4" id="KW-0963">Cytoplasm</keyword>
<evidence type="ECO:0000256" key="2">
    <source>
        <dbReference type="ARBA" id="ARBA00004496"/>
    </source>
</evidence>